<accession>A0A9P1GAT2</accession>
<proteinExistence type="predicted"/>
<dbReference type="OrthoDB" id="424252at2759"/>
<keyword evidence="3" id="KW-0547">Nucleotide-binding</keyword>
<keyword evidence="4" id="KW-1185">Reference proteome</keyword>
<reference evidence="2" key="2">
    <citation type="submission" date="2024-04" db="EMBL/GenBank/DDBJ databases">
        <authorList>
            <person name="Chen Y."/>
            <person name="Shah S."/>
            <person name="Dougan E. K."/>
            <person name="Thang M."/>
            <person name="Chan C."/>
        </authorList>
    </citation>
    <scope>NUCLEOTIDE SEQUENCE [LARGE SCALE GENOMIC DNA]</scope>
</reference>
<dbReference type="GO" id="GO:0004386">
    <property type="term" value="F:helicase activity"/>
    <property type="evidence" value="ECO:0007669"/>
    <property type="project" value="UniProtKB-KW"/>
</dbReference>
<dbReference type="Proteomes" id="UP001152797">
    <property type="component" value="Unassembled WGS sequence"/>
</dbReference>
<name>A0A9P1GAT2_9DINO</name>
<keyword evidence="3" id="KW-0347">Helicase</keyword>
<evidence type="ECO:0000313" key="3">
    <source>
        <dbReference type="EMBL" id="CAL4793817.1"/>
    </source>
</evidence>
<dbReference type="AlphaFoldDB" id="A0A9P1GAT2"/>
<evidence type="ECO:0000313" key="4">
    <source>
        <dbReference type="Proteomes" id="UP001152797"/>
    </source>
</evidence>
<evidence type="ECO:0000313" key="1">
    <source>
        <dbReference type="EMBL" id="CAI4006505.1"/>
    </source>
</evidence>
<comment type="caution">
    <text evidence="1">The sequence shown here is derived from an EMBL/GenBank/DDBJ whole genome shotgun (WGS) entry which is preliminary data.</text>
</comment>
<gene>
    <name evidence="1" type="ORF">C1SCF055_LOCUS32139</name>
</gene>
<evidence type="ECO:0000313" key="2">
    <source>
        <dbReference type="EMBL" id="CAL1159880.1"/>
    </source>
</evidence>
<keyword evidence="3" id="KW-0378">Hydrolase</keyword>
<organism evidence="1">
    <name type="scientific">Cladocopium goreaui</name>
    <dbReference type="NCBI Taxonomy" id="2562237"/>
    <lineage>
        <taxon>Eukaryota</taxon>
        <taxon>Sar</taxon>
        <taxon>Alveolata</taxon>
        <taxon>Dinophyceae</taxon>
        <taxon>Suessiales</taxon>
        <taxon>Symbiodiniaceae</taxon>
        <taxon>Cladocopium</taxon>
    </lineage>
</organism>
<keyword evidence="3" id="KW-0067">ATP-binding</keyword>
<dbReference type="EMBL" id="CAMXCT010003836">
    <property type="protein sequence ID" value="CAI4006505.1"/>
    <property type="molecule type" value="Genomic_DNA"/>
</dbReference>
<dbReference type="EMBL" id="CAMXCT020003836">
    <property type="protein sequence ID" value="CAL1159880.1"/>
    <property type="molecule type" value="Genomic_DNA"/>
</dbReference>
<reference evidence="1" key="1">
    <citation type="submission" date="2022-10" db="EMBL/GenBank/DDBJ databases">
        <authorList>
            <person name="Chen Y."/>
            <person name="Dougan E. K."/>
            <person name="Chan C."/>
            <person name="Rhodes N."/>
            <person name="Thang M."/>
        </authorList>
    </citation>
    <scope>NUCLEOTIDE SEQUENCE</scope>
</reference>
<protein>
    <submittedName>
        <fullName evidence="3">ATP-dependent helicase YwqA</fullName>
    </submittedName>
</protein>
<dbReference type="EMBL" id="CAMXCT030003836">
    <property type="protein sequence ID" value="CAL4793817.1"/>
    <property type="molecule type" value="Genomic_DNA"/>
</dbReference>
<sequence length="532" mass="61094">MPLTVSLISGKSVLDLQHFEGNGAELREKVGRELRLTPQRLRLVTPENTEIEDEATISEELTSLTAMVGEGKEITDWCRDEMVHYSFQELEDGLNLPADAIETSPKIIGKVMMLGIAKVNCEVWKEYNNFLKEHKKILNACTYWDWDLDQDELEEEEMQFRYNRGRLAPGTDALGLVKPEWTAAKAKLKTSEEAAYAFAYLDDRLRKSKNNYFYCRWQEHEENGQKKRHRVYGIRQEYAAVEFEKVMGRWLEVEGRFDKLAAKSLTSLWETRITTLISVRQLFSVDSTVDKVRSFCSILHLALEDPENARTAWLKKHVETAKNSLKEAFSKTTFILREASGWRHAVEEFKDAEKALEGVAAAWMMTAKASDTLRDGLLNAMIELADERRDLAVRSIGAKLLMAYFPEEPLGFRGFREPLGTPKDPATKERLAECAKYDWPHAGQKLTSFLEEKPAMEECLKHYTGMEPLATDDLPSPRTLAVNSVRGKPISLPAIHKSPRRRRLTANLRYFAKNLRLEICTNKYLSLEEFIR</sequence>